<comment type="subcellular location">
    <subcellularLocation>
        <location evidence="1">Nucleus</location>
    </subcellularLocation>
</comment>
<keyword evidence="2" id="KW-0805">Transcription regulation</keyword>
<dbReference type="SUPFAM" id="SSF54171">
    <property type="entry name" value="DNA-binding domain"/>
    <property type="match status" value="2"/>
</dbReference>
<dbReference type="InterPro" id="IPR016177">
    <property type="entry name" value="DNA-bd_dom_sf"/>
</dbReference>
<dbReference type="Pfam" id="PF00847">
    <property type="entry name" value="AP2"/>
    <property type="match status" value="2"/>
</dbReference>
<dbReference type="Proteomes" id="UP000501690">
    <property type="component" value="Linkage Group LG8"/>
</dbReference>
<dbReference type="CDD" id="cd00018">
    <property type="entry name" value="AP2"/>
    <property type="match status" value="2"/>
</dbReference>
<dbReference type="Gene3D" id="3.30.730.10">
    <property type="entry name" value="AP2/ERF domain"/>
    <property type="match status" value="2"/>
</dbReference>
<dbReference type="GO" id="GO:0005634">
    <property type="term" value="C:nucleus"/>
    <property type="evidence" value="ECO:0007669"/>
    <property type="project" value="UniProtKB-SubCell"/>
</dbReference>
<keyword evidence="5" id="KW-0539">Nucleus</keyword>
<comment type="similarity">
    <text evidence="6">Belongs to the AP2/ERF transcription factor family. ERF subfamily.</text>
</comment>
<dbReference type="InterPro" id="IPR001471">
    <property type="entry name" value="AP2/ERF_dom"/>
</dbReference>
<dbReference type="EMBL" id="CP039352">
    <property type="protein sequence ID" value="QCE04884.1"/>
    <property type="molecule type" value="Genomic_DNA"/>
</dbReference>
<dbReference type="GO" id="GO:0009873">
    <property type="term" value="P:ethylene-activated signaling pathway"/>
    <property type="evidence" value="ECO:0007669"/>
    <property type="project" value="InterPro"/>
</dbReference>
<keyword evidence="3" id="KW-0238">DNA-binding</keyword>
<dbReference type="FunFam" id="3.30.730.10:FF:000001">
    <property type="entry name" value="Ethylene-responsive transcription factor 2"/>
    <property type="match status" value="2"/>
</dbReference>
<feature type="domain" description="AP2/ERF" evidence="7">
    <location>
        <begin position="69"/>
        <end position="127"/>
    </location>
</feature>
<proteinExistence type="inferred from homology"/>
<sequence length="346" mass="38982">MANNLSSGVQSFELEHDPHILVNVSDQETLYSSSYENHIAYPCHVDDATQVFACKTEAREVNAPPKWKHFRGVRRRPWGKFAAEIWDPKRKHGRVWLGTYETEEEAGLAYDRAAFEMRGSKAKLNFPHLIGSHAPPEKVGVAGVARKLPETCLPPLSTAEDGVQSFELEHDPHILVNVSDQETLYSSSYENHIAYPCHVDDATQVFACKTEAREVNAPPKWKHFRGVRRRPWGKFAAEIWDPKRKHGRVWLGTYETEEEAGLAYDRAAFEMRGSKAKLNFPHLIGSHAPPEKVGVAGVARKLPETCLPPLSTAEDGSQPQGSKKRRNLADLLNRLAKNRNQVSMYV</sequence>
<evidence type="ECO:0000313" key="9">
    <source>
        <dbReference type="Proteomes" id="UP000501690"/>
    </source>
</evidence>
<evidence type="ECO:0000256" key="2">
    <source>
        <dbReference type="ARBA" id="ARBA00023015"/>
    </source>
</evidence>
<accession>A0A4D6MVW4</accession>
<evidence type="ECO:0000313" key="8">
    <source>
        <dbReference type="EMBL" id="QCE04884.1"/>
    </source>
</evidence>
<dbReference type="PANTHER" id="PTHR31190:SF174">
    <property type="entry name" value="ETHYLENE RESPONSE FACTOR"/>
    <property type="match status" value="1"/>
</dbReference>
<dbReference type="InterPro" id="IPR044808">
    <property type="entry name" value="ERF_plant"/>
</dbReference>
<keyword evidence="9" id="KW-1185">Reference proteome</keyword>
<dbReference type="InterPro" id="IPR036955">
    <property type="entry name" value="AP2/ERF_dom_sf"/>
</dbReference>
<dbReference type="GO" id="GO:0003677">
    <property type="term" value="F:DNA binding"/>
    <property type="evidence" value="ECO:0007669"/>
    <property type="project" value="UniProtKB-KW"/>
</dbReference>
<gene>
    <name evidence="8" type="ORF">DEO72_LG8g2925</name>
</gene>
<dbReference type="SMART" id="SM00380">
    <property type="entry name" value="AP2"/>
    <property type="match status" value="2"/>
</dbReference>
<evidence type="ECO:0000259" key="7">
    <source>
        <dbReference type="PROSITE" id="PS51032"/>
    </source>
</evidence>
<dbReference type="PANTHER" id="PTHR31190">
    <property type="entry name" value="DNA-BINDING DOMAIN"/>
    <property type="match status" value="1"/>
</dbReference>
<keyword evidence="4" id="KW-0804">Transcription</keyword>
<protein>
    <submittedName>
        <fullName evidence="8">EREBP-like factor</fullName>
    </submittedName>
</protein>
<evidence type="ECO:0000256" key="5">
    <source>
        <dbReference type="ARBA" id="ARBA00023242"/>
    </source>
</evidence>
<organism evidence="8 9">
    <name type="scientific">Vigna unguiculata</name>
    <name type="common">Cowpea</name>
    <dbReference type="NCBI Taxonomy" id="3917"/>
    <lineage>
        <taxon>Eukaryota</taxon>
        <taxon>Viridiplantae</taxon>
        <taxon>Streptophyta</taxon>
        <taxon>Embryophyta</taxon>
        <taxon>Tracheophyta</taxon>
        <taxon>Spermatophyta</taxon>
        <taxon>Magnoliopsida</taxon>
        <taxon>eudicotyledons</taxon>
        <taxon>Gunneridae</taxon>
        <taxon>Pentapetalae</taxon>
        <taxon>rosids</taxon>
        <taxon>fabids</taxon>
        <taxon>Fabales</taxon>
        <taxon>Fabaceae</taxon>
        <taxon>Papilionoideae</taxon>
        <taxon>50 kb inversion clade</taxon>
        <taxon>NPAAA clade</taxon>
        <taxon>indigoferoid/millettioid clade</taxon>
        <taxon>Phaseoleae</taxon>
        <taxon>Vigna</taxon>
    </lineage>
</organism>
<evidence type="ECO:0000256" key="4">
    <source>
        <dbReference type="ARBA" id="ARBA00023163"/>
    </source>
</evidence>
<reference evidence="8 9" key="1">
    <citation type="submission" date="2019-04" db="EMBL/GenBank/DDBJ databases">
        <title>An improved genome assembly and genetic linkage map for asparagus bean, Vigna unguiculata ssp. sesquipedialis.</title>
        <authorList>
            <person name="Xia Q."/>
            <person name="Zhang R."/>
            <person name="Dong Y."/>
        </authorList>
    </citation>
    <scope>NUCLEOTIDE SEQUENCE [LARGE SCALE GENOMIC DNA]</scope>
    <source>
        <tissue evidence="8">Leaf</tissue>
    </source>
</reference>
<dbReference type="GO" id="GO:0003700">
    <property type="term" value="F:DNA-binding transcription factor activity"/>
    <property type="evidence" value="ECO:0007669"/>
    <property type="project" value="InterPro"/>
</dbReference>
<dbReference type="PRINTS" id="PR00367">
    <property type="entry name" value="ETHRSPELEMNT"/>
</dbReference>
<evidence type="ECO:0000256" key="6">
    <source>
        <dbReference type="ARBA" id="ARBA00024343"/>
    </source>
</evidence>
<dbReference type="PROSITE" id="PS51032">
    <property type="entry name" value="AP2_ERF"/>
    <property type="match status" value="2"/>
</dbReference>
<name>A0A4D6MVW4_VIGUN</name>
<feature type="domain" description="AP2/ERF" evidence="7">
    <location>
        <begin position="223"/>
        <end position="281"/>
    </location>
</feature>
<evidence type="ECO:0000256" key="1">
    <source>
        <dbReference type="ARBA" id="ARBA00004123"/>
    </source>
</evidence>
<dbReference type="AlphaFoldDB" id="A0A4D6MVW4"/>
<evidence type="ECO:0000256" key="3">
    <source>
        <dbReference type="ARBA" id="ARBA00023125"/>
    </source>
</evidence>